<reference evidence="1" key="1">
    <citation type="journal article" date="2016" name="Front. Microbiol.">
        <title>Genome Sequence of the Piezophilic, Mesophilic Sulfate-Reducing Bacterium Desulfovibrio indicus J2T.</title>
        <authorList>
            <person name="Cao J."/>
            <person name="Maignien L."/>
            <person name="Shao Z."/>
            <person name="Alain K."/>
            <person name="Jebbar M."/>
        </authorList>
    </citation>
    <scope>NUCLEOTIDE SEQUENCE</scope>
    <source>
        <strain evidence="1">JCM 32048</strain>
    </source>
</reference>
<accession>A0AA37M6K4</accession>
<reference evidence="1" key="2">
    <citation type="submission" date="2021-08" db="EMBL/GenBank/DDBJ databases">
        <authorList>
            <person name="Tani A."/>
            <person name="Ola A."/>
            <person name="Ogura Y."/>
            <person name="Katsura K."/>
            <person name="Hayashi T."/>
        </authorList>
    </citation>
    <scope>NUCLEOTIDE SEQUENCE</scope>
    <source>
        <strain evidence="1">JCM 32048</strain>
    </source>
</reference>
<dbReference type="RefSeq" id="WP_099902616.1">
    <property type="nucleotide sequence ID" value="NZ_BPQJ01000032.1"/>
</dbReference>
<organism evidence="1 2">
    <name type="scientific">Methylobacterium frigidaeris</name>
    <dbReference type="NCBI Taxonomy" id="2038277"/>
    <lineage>
        <taxon>Bacteria</taxon>
        <taxon>Pseudomonadati</taxon>
        <taxon>Pseudomonadota</taxon>
        <taxon>Alphaproteobacteria</taxon>
        <taxon>Hyphomicrobiales</taxon>
        <taxon>Methylobacteriaceae</taxon>
        <taxon>Methylobacterium</taxon>
    </lineage>
</organism>
<name>A0AA37M6K4_9HYPH</name>
<dbReference type="Pfam" id="PF03683">
    <property type="entry name" value="UPF0175"/>
    <property type="match status" value="1"/>
</dbReference>
<dbReference type="InterPro" id="IPR005368">
    <property type="entry name" value="UPF0175"/>
</dbReference>
<proteinExistence type="predicted"/>
<gene>
    <name evidence="1" type="ORF">MPEAHAMD_5114</name>
</gene>
<evidence type="ECO:0000313" key="1">
    <source>
        <dbReference type="EMBL" id="GJD64928.1"/>
    </source>
</evidence>
<protein>
    <submittedName>
        <fullName evidence="1">Uncharacterized protein</fullName>
    </submittedName>
</protein>
<sequence>MNLTVRIPDDLAERMGTDSDALARRALEGLAVEEFRARRLTQPELRRLLGFGTRTALDAYLKERGVYTDYHYADLMQDLRDLNRLGL</sequence>
<evidence type="ECO:0000313" key="2">
    <source>
        <dbReference type="Proteomes" id="UP001055286"/>
    </source>
</evidence>
<keyword evidence="2" id="KW-1185">Reference proteome</keyword>
<dbReference type="Proteomes" id="UP001055286">
    <property type="component" value="Unassembled WGS sequence"/>
</dbReference>
<dbReference type="AlphaFoldDB" id="A0AA37M6K4"/>
<dbReference type="EMBL" id="BPQJ01000032">
    <property type="protein sequence ID" value="GJD64928.1"/>
    <property type="molecule type" value="Genomic_DNA"/>
</dbReference>
<comment type="caution">
    <text evidence="1">The sequence shown here is derived from an EMBL/GenBank/DDBJ whole genome shotgun (WGS) entry which is preliminary data.</text>
</comment>